<evidence type="ECO:0000313" key="2">
    <source>
        <dbReference type="Proteomes" id="UP001162060"/>
    </source>
</evidence>
<name>A0AAV1T0H3_9STRA</name>
<accession>A0AAV1T0H3</accession>
<protein>
    <submittedName>
        <fullName evidence="1">Uncharacterized protein</fullName>
    </submittedName>
</protein>
<dbReference type="InterPro" id="IPR043127">
    <property type="entry name" value="Sec-1-like_dom3a"/>
</dbReference>
<reference evidence="1" key="1">
    <citation type="submission" date="2024-01" db="EMBL/GenBank/DDBJ databases">
        <authorList>
            <person name="Webb A."/>
        </authorList>
    </citation>
    <scope>NUCLEOTIDE SEQUENCE</scope>
    <source>
        <strain evidence="1">Pm1</strain>
    </source>
</reference>
<evidence type="ECO:0000313" key="1">
    <source>
        <dbReference type="EMBL" id="CAK7894590.1"/>
    </source>
</evidence>
<organism evidence="1 2">
    <name type="scientific">Peronospora matthiolae</name>
    <dbReference type="NCBI Taxonomy" id="2874970"/>
    <lineage>
        <taxon>Eukaryota</taxon>
        <taxon>Sar</taxon>
        <taxon>Stramenopiles</taxon>
        <taxon>Oomycota</taxon>
        <taxon>Peronosporomycetes</taxon>
        <taxon>Peronosporales</taxon>
        <taxon>Peronosporaceae</taxon>
        <taxon>Peronospora</taxon>
    </lineage>
</organism>
<proteinExistence type="predicted"/>
<dbReference type="Proteomes" id="UP001162060">
    <property type="component" value="Unassembled WGS sequence"/>
</dbReference>
<sequence length="116" mass="12889">MQVGISVCKVCGWAWLHEETGVYVVNQSHAIAQSTFQAVTYDVLEVQDGMISTKRSQTPAMVNRTVLTNEIDKRSVECRLTHIAKFSTEIGKYFKQMLATGVKASSKKLKHVAQNG</sequence>
<comment type="caution">
    <text evidence="1">The sequence shown here is derived from an EMBL/GenBank/DDBJ whole genome shotgun (WGS) entry which is preliminary data.</text>
</comment>
<gene>
    <name evidence="1" type="ORF">PM001_LOCUS835</name>
</gene>
<dbReference type="EMBL" id="CAKLBY020000004">
    <property type="protein sequence ID" value="CAK7894590.1"/>
    <property type="molecule type" value="Genomic_DNA"/>
</dbReference>
<dbReference type="Gene3D" id="3.90.830.10">
    <property type="entry name" value="Syntaxin Binding Protein 1, Chain A, domain 2"/>
    <property type="match status" value="1"/>
</dbReference>
<dbReference type="AlphaFoldDB" id="A0AAV1T0H3"/>